<feature type="non-terminal residue" evidence="1">
    <location>
        <position position="37"/>
    </location>
</feature>
<dbReference type="AlphaFoldDB" id="A0A6J4P7L4"/>
<name>A0A6J4P7L4_9ACTN</name>
<gene>
    <name evidence="1" type="ORF">AVDCRST_MAG03-1311</name>
</gene>
<proteinExistence type="predicted"/>
<dbReference type="EMBL" id="CADCUT010000074">
    <property type="protein sequence ID" value="CAA9402429.1"/>
    <property type="molecule type" value="Genomic_DNA"/>
</dbReference>
<sequence length="37" mass="4121">CGAGPTARHRPYHGWPREHISAASSLYYPSKPRTSKP</sequence>
<accession>A0A6J4P7L4</accession>
<organism evidence="1">
    <name type="scientific">uncultured Rubrobacteraceae bacterium</name>
    <dbReference type="NCBI Taxonomy" id="349277"/>
    <lineage>
        <taxon>Bacteria</taxon>
        <taxon>Bacillati</taxon>
        <taxon>Actinomycetota</taxon>
        <taxon>Rubrobacteria</taxon>
        <taxon>Rubrobacterales</taxon>
        <taxon>Rubrobacteraceae</taxon>
        <taxon>environmental samples</taxon>
    </lineage>
</organism>
<evidence type="ECO:0000313" key="1">
    <source>
        <dbReference type="EMBL" id="CAA9402429.1"/>
    </source>
</evidence>
<feature type="non-terminal residue" evidence="1">
    <location>
        <position position="1"/>
    </location>
</feature>
<protein>
    <submittedName>
        <fullName evidence="1">Uncharacterized protein</fullName>
    </submittedName>
</protein>
<reference evidence="1" key="1">
    <citation type="submission" date="2020-02" db="EMBL/GenBank/DDBJ databases">
        <authorList>
            <person name="Meier V. D."/>
        </authorList>
    </citation>
    <scope>NUCLEOTIDE SEQUENCE</scope>
    <source>
        <strain evidence="1">AVDCRST_MAG03</strain>
    </source>
</reference>